<dbReference type="AlphaFoldDB" id="A0AAD5D197"/>
<proteinExistence type="predicted"/>
<dbReference type="Proteomes" id="UP001206925">
    <property type="component" value="Unassembled WGS sequence"/>
</dbReference>
<evidence type="ECO:0000313" key="3">
    <source>
        <dbReference type="Proteomes" id="UP001206925"/>
    </source>
</evidence>
<reference evidence="2" key="1">
    <citation type="submission" date="2022-06" db="EMBL/GenBank/DDBJ databases">
        <title>Uncovering the hologenomic basis of an extraordinary plant invasion.</title>
        <authorList>
            <person name="Bieker V.C."/>
            <person name="Martin M.D."/>
            <person name="Gilbert T."/>
            <person name="Hodgins K."/>
            <person name="Battlay P."/>
            <person name="Petersen B."/>
            <person name="Wilson J."/>
        </authorList>
    </citation>
    <scope>NUCLEOTIDE SEQUENCE</scope>
    <source>
        <strain evidence="2">AA19_3_7</strain>
        <tissue evidence="2">Leaf</tissue>
    </source>
</reference>
<gene>
    <name evidence="2" type="ORF">M8C21_004648</name>
</gene>
<sequence length="73" mass="7902">SVGPTAELASKEQSSYINKDIQAFKKDPTTVRRGGDFDSADSGPPYKGACCDPNHFDQSPRPPEALTLPSRHL</sequence>
<evidence type="ECO:0000313" key="2">
    <source>
        <dbReference type="EMBL" id="KAI7752296.1"/>
    </source>
</evidence>
<dbReference type="EMBL" id="JAMZMK010005707">
    <property type="protein sequence ID" value="KAI7752296.1"/>
    <property type="molecule type" value="Genomic_DNA"/>
</dbReference>
<organism evidence="2 3">
    <name type="scientific">Ambrosia artemisiifolia</name>
    <name type="common">Common ragweed</name>
    <dbReference type="NCBI Taxonomy" id="4212"/>
    <lineage>
        <taxon>Eukaryota</taxon>
        <taxon>Viridiplantae</taxon>
        <taxon>Streptophyta</taxon>
        <taxon>Embryophyta</taxon>
        <taxon>Tracheophyta</taxon>
        <taxon>Spermatophyta</taxon>
        <taxon>Magnoliopsida</taxon>
        <taxon>eudicotyledons</taxon>
        <taxon>Gunneridae</taxon>
        <taxon>Pentapetalae</taxon>
        <taxon>asterids</taxon>
        <taxon>campanulids</taxon>
        <taxon>Asterales</taxon>
        <taxon>Asteraceae</taxon>
        <taxon>Asteroideae</taxon>
        <taxon>Heliantheae alliance</taxon>
        <taxon>Heliantheae</taxon>
        <taxon>Ambrosia</taxon>
    </lineage>
</organism>
<evidence type="ECO:0000256" key="1">
    <source>
        <dbReference type="SAM" id="MobiDB-lite"/>
    </source>
</evidence>
<accession>A0AAD5D197</accession>
<feature type="non-terminal residue" evidence="2">
    <location>
        <position position="1"/>
    </location>
</feature>
<protein>
    <submittedName>
        <fullName evidence="2">Uncharacterized protein</fullName>
    </submittedName>
</protein>
<feature type="region of interest" description="Disordered" evidence="1">
    <location>
        <begin position="19"/>
        <end position="73"/>
    </location>
</feature>
<keyword evidence="3" id="KW-1185">Reference proteome</keyword>
<feature type="compositionally biased region" description="Basic and acidic residues" evidence="1">
    <location>
        <begin position="22"/>
        <end position="36"/>
    </location>
</feature>
<name>A0AAD5D197_AMBAR</name>
<comment type="caution">
    <text evidence="2">The sequence shown here is derived from an EMBL/GenBank/DDBJ whole genome shotgun (WGS) entry which is preliminary data.</text>
</comment>